<evidence type="ECO:0000313" key="2">
    <source>
        <dbReference type="Proteomes" id="UP000028561"/>
    </source>
</evidence>
<protein>
    <submittedName>
        <fullName evidence="1">Uncharacterized protein</fullName>
    </submittedName>
</protein>
<accession>A0A075M4H6</accession>
<name>A0A075M4H6_9CAUD</name>
<organism evidence="1 2">
    <name type="scientific">Bacillus phage Riley</name>
    <dbReference type="NCBI Taxonomy" id="1486662"/>
    <lineage>
        <taxon>Viruses</taxon>
        <taxon>Duplodnaviria</taxon>
        <taxon>Heunggongvirae</taxon>
        <taxon>Uroviricota</taxon>
        <taxon>Caudoviricetes</taxon>
        <taxon>Herelleviridae</taxon>
        <taxon>Bastillevirinae</taxon>
        <taxon>Bequatrovirus</taxon>
        <taxon>Bequatrovirus riley</taxon>
    </lineage>
</organism>
<sequence length="121" mass="13487">MEPKEIILSDDIKKNETPRNLIEYLRDAVIGYSKRETLGAVKSEHSVFIPSAALEEAFVETTDFILLARAIRKNKEYGCPVTVEEMNAGGHGGLEFVFGFSKFTDFDAILSLIDAKLETTN</sequence>
<reference evidence="2" key="1">
    <citation type="submission" date="2014-09" db="EMBL/GenBank/DDBJ databases">
        <title>Genomic characterization and comparison of seven Myoviridae bacteriophage infecting Bacillus thuringiensis.</title>
        <authorList>
            <person name="Sauder A.B."/>
            <person name="McKenzie Q.R."/>
            <person name="Temple L.M."/>
            <person name="Alexis B.K."/>
            <person name="Al-Atrache Z."/>
            <person name="Lewis L.O."/>
            <person name="Loesser-Casey K.E."/>
            <person name="Mitchell K.J."/>
        </authorList>
    </citation>
    <scope>NUCLEOTIDE SEQUENCE [LARGE SCALE GENOMIC DNA]</scope>
</reference>
<dbReference type="RefSeq" id="YP_009055815.1">
    <property type="nucleotide sequence ID" value="NC_024788.1"/>
</dbReference>
<evidence type="ECO:0000313" key="1">
    <source>
        <dbReference type="EMBL" id="AIF71926.1"/>
    </source>
</evidence>
<proteinExistence type="predicted"/>
<dbReference type="Proteomes" id="UP000028561">
    <property type="component" value="Segment"/>
</dbReference>
<dbReference type="KEGG" id="vg:20283037"/>
<keyword evidence="2" id="KW-1185">Reference proteome</keyword>
<dbReference type="GeneID" id="20283037"/>
<dbReference type="EMBL" id="KJ489402">
    <property type="protein sequence ID" value="AIF71926.1"/>
    <property type="molecule type" value="Genomic_DNA"/>
</dbReference>
<reference evidence="1 2" key="2">
    <citation type="journal article" date="2016" name="Virology (Lond)">
        <title>Genomic characterization and comparison of seven Myoviridae bacteriophage infecting Bacillus thuringiensis.</title>
        <authorList>
            <person name="Sauder A.B."/>
            <person name="Quinn M.R."/>
            <person name="Brouillette A."/>
            <person name="Caruso S."/>
            <person name="Cresawn S."/>
            <person name="Erill I."/>
            <person name="Lewis L."/>
            <person name="Loesser-Casey K."/>
            <person name="Pate M."/>
            <person name="Scott C."/>
            <person name="Stockwell S."/>
            <person name="Temple L."/>
        </authorList>
    </citation>
    <scope>NUCLEOTIDE SEQUENCE [LARGE SCALE GENOMIC DNA]</scope>
</reference>